<evidence type="ECO:0000313" key="1">
    <source>
        <dbReference type="EMBL" id="CAB4156677.1"/>
    </source>
</evidence>
<reference evidence="1" key="1">
    <citation type="submission" date="2020-04" db="EMBL/GenBank/DDBJ databases">
        <authorList>
            <person name="Chiriac C."/>
            <person name="Salcher M."/>
            <person name="Ghai R."/>
            <person name="Kavagutti S V."/>
        </authorList>
    </citation>
    <scope>NUCLEOTIDE SEQUENCE</scope>
</reference>
<accession>A0A6J5NCW4</accession>
<dbReference type="Gene3D" id="2.60.120.620">
    <property type="entry name" value="q2cbj1_9rhob like domain"/>
    <property type="match status" value="1"/>
</dbReference>
<proteinExistence type="predicted"/>
<gene>
    <name evidence="1" type="ORF">UFOVP658_103</name>
</gene>
<dbReference type="EMBL" id="LR796639">
    <property type="protein sequence ID" value="CAB4156677.1"/>
    <property type="molecule type" value="Genomic_DNA"/>
</dbReference>
<name>A0A6J5NCW4_9CAUD</name>
<organism evidence="1">
    <name type="scientific">uncultured Caudovirales phage</name>
    <dbReference type="NCBI Taxonomy" id="2100421"/>
    <lineage>
        <taxon>Viruses</taxon>
        <taxon>Duplodnaviria</taxon>
        <taxon>Heunggongvirae</taxon>
        <taxon>Uroviricota</taxon>
        <taxon>Caudoviricetes</taxon>
        <taxon>Peduoviridae</taxon>
        <taxon>Maltschvirus</taxon>
        <taxon>Maltschvirus maltsch</taxon>
    </lineage>
</organism>
<protein>
    <submittedName>
        <fullName evidence="1">Uncharacterized protein</fullName>
    </submittedName>
</protein>
<sequence>MEIVEIPLITQNIYESSILDIDNVALIAELNTHYANVTSKLNDIYDWDMSFPAAGPESEKLKEEIIKRVNAVAGKPMICREIWMYTMSKFMTMPQHNHKTNYQLHPEEYYSIAYYAKAPEDGANLHFVAQYCNGMENRIVVPAVTGKLIIFNSFLDHYTDRHLSEESRMCISGNYKPETPDKTMIPDWSTYIKPKDKNVPLTRFS</sequence>